<dbReference type="Gene3D" id="1.25.40.10">
    <property type="entry name" value="Tetratricopeptide repeat domain"/>
    <property type="match status" value="1"/>
</dbReference>
<comment type="subcellular location">
    <subcellularLocation>
        <location evidence="1">Cytoplasm</location>
        <location evidence="1">Cytosol</location>
    </subcellularLocation>
</comment>
<dbReference type="AlphaFoldDB" id="A0A3M7S801"/>
<evidence type="ECO:0000313" key="7">
    <source>
        <dbReference type="Proteomes" id="UP000276133"/>
    </source>
</evidence>
<dbReference type="PANTHER" id="PTHR12875">
    <property type="entry name" value="GOLGI TO ER TRAFFIC PROTEIN 4 HOMOLOG"/>
    <property type="match status" value="1"/>
</dbReference>
<accession>A0A3M7S801</accession>
<name>A0A3M7S801_BRAPC</name>
<evidence type="ECO:0000256" key="4">
    <source>
        <dbReference type="ARBA" id="ARBA00022490"/>
    </source>
</evidence>
<organism evidence="6 7">
    <name type="scientific">Brachionus plicatilis</name>
    <name type="common">Marine rotifer</name>
    <name type="synonym">Brachionus muelleri</name>
    <dbReference type="NCBI Taxonomy" id="10195"/>
    <lineage>
        <taxon>Eukaryota</taxon>
        <taxon>Metazoa</taxon>
        <taxon>Spiralia</taxon>
        <taxon>Gnathifera</taxon>
        <taxon>Rotifera</taxon>
        <taxon>Eurotatoria</taxon>
        <taxon>Monogononta</taxon>
        <taxon>Pseudotrocha</taxon>
        <taxon>Ploima</taxon>
        <taxon>Brachionidae</taxon>
        <taxon>Brachionus</taxon>
    </lineage>
</organism>
<dbReference type="EMBL" id="REGN01001879">
    <property type="protein sequence ID" value="RNA31916.1"/>
    <property type="molecule type" value="Genomic_DNA"/>
</dbReference>
<dbReference type="GO" id="GO:0045048">
    <property type="term" value="P:protein insertion into ER membrane"/>
    <property type="evidence" value="ECO:0007669"/>
    <property type="project" value="InterPro"/>
</dbReference>
<keyword evidence="3" id="KW-0813">Transport</keyword>
<dbReference type="OrthoDB" id="10252405at2759"/>
<dbReference type="STRING" id="10195.A0A3M7S801"/>
<evidence type="ECO:0000256" key="1">
    <source>
        <dbReference type="ARBA" id="ARBA00004514"/>
    </source>
</evidence>
<evidence type="ECO:0000313" key="6">
    <source>
        <dbReference type="EMBL" id="RNA31916.1"/>
    </source>
</evidence>
<gene>
    <name evidence="6" type="ORF">BpHYR1_026424</name>
</gene>
<dbReference type="Pfam" id="PF04190">
    <property type="entry name" value="GET4"/>
    <property type="match status" value="1"/>
</dbReference>
<dbReference type="GO" id="GO:0071818">
    <property type="term" value="C:BAT3 complex"/>
    <property type="evidence" value="ECO:0007669"/>
    <property type="project" value="TreeGrafter"/>
</dbReference>
<dbReference type="InterPro" id="IPR011990">
    <property type="entry name" value="TPR-like_helical_dom_sf"/>
</dbReference>
<comment type="caution">
    <text evidence="6">The sequence shown here is derived from an EMBL/GenBank/DDBJ whole genome shotgun (WGS) entry which is preliminary data.</text>
</comment>
<keyword evidence="4" id="KW-0963">Cytoplasm</keyword>
<evidence type="ECO:0000256" key="5">
    <source>
        <dbReference type="SAM" id="MobiDB-lite"/>
    </source>
</evidence>
<proteinExistence type="inferred from homology"/>
<feature type="compositionally biased region" description="Basic and acidic residues" evidence="5">
    <location>
        <begin position="344"/>
        <end position="354"/>
    </location>
</feature>
<comment type="similarity">
    <text evidence="2">Belongs to the GET4 family.</text>
</comment>
<sequence length="363" mass="42834">METKINLADYLTNLQRADTETRKSFLVDFSIDNLPKLDIFKTHKKLYDRLKLVTDTENLYEADQLFKTIHFRCLNNNSIEDALALLFNGIIFFTDKKSLQCAFDLSKAFLETLKKCSKTSLDTILRTQIKLIHESLGKCSPTEEERAEFSIGVLKWSSSLFKKSRMEMADENSIAQNYQNVFGHYDIHRDFAVNYWKEKNYVQARYHFLHSMDSEAFAYMLIECHLNFGYPSEYDLFLAQALFQFLTLRNLKSAEQLFFHYCQKHPMIYQRHNFVEYKEIVKFYKSWLQRDKSYLMYLERIEEYFFDVKPAKKESGGLFSNLMRMLTGDNQNSRAMTSQEAAADSDKEDSHSVVDLEDNDILD</sequence>
<dbReference type="InterPro" id="IPR007317">
    <property type="entry name" value="GET4"/>
</dbReference>
<dbReference type="FunFam" id="1.25.40.10:FF:000060">
    <property type="entry name" value="Golgi to ER traffic protein 4 homolog"/>
    <property type="match status" value="1"/>
</dbReference>
<protein>
    <submittedName>
        <fullName evidence="6">Golgi to ER traffic 4-like protein</fullName>
    </submittedName>
</protein>
<reference evidence="6 7" key="1">
    <citation type="journal article" date="2018" name="Sci. Rep.">
        <title>Genomic signatures of local adaptation to the degree of environmental predictability in rotifers.</title>
        <authorList>
            <person name="Franch-Gras L."/>
            <person name="Hahn C."/>
            <person name="Garcia-Roger E.M."/>
            <person name="Carmona M.J."/>
            <person name="Serra M."/>
            <person name="Gomez A."/>
        </authorList>
    </citation>
    <scope>NUCLEOTIDE SEQUENCE [LARGE SCALE GENOMIC DNA]</scope>
    <source>
        <strain evidence="6">HYR1</strain>
    </source>
</reference>
<evidence type="ECO:0000256" key="2">
    <source>
        <dbReference type="ARBA" id="ARBA00005351"/>
    </source>
</evidence>
<evidence type="ECO:0000256" key="3">
    <source>
        <dbReference type="ARBA" id="ARBA00022448"/>
    </source>
</evidence>
<keyword evidence="7" id="KW-1185">Reference proteome</keyword>
<feature type="region of interest" description="Disordered" evidence="5">
    <location>
        <begin position="333"/>
        <end position="363"/>
    </location>
</feature>
<dbReference type="Proteomes" id="UP000276133">
    <property type="component" value="Unassembled WGS sequence"/>
</dbReference>
<dbReference type="PANTHER" id="PTHR12875:SF0">
    <property type="entry name" value="GOLGI TO ER TRAFFIC PROTEIN 4 HOMOLOG"/>
    <property type="match status" value="1"/>
</dbReference>